<comment type="similarity">
    <text evidence="1 4">Belongs to the acetyltransferase Eis family.</text>
</comment>
<accession>A0ABV3DA95</accession>
<dbReference type="HAMAP" id="MF_01812">
    <property type="entry name" value="Eis"/>
    <property type="match status" value="1"/>
</dbReference>
<dbReference type="PANTHER" id="PTHR37817">
    <property type="entry name" value="N-ACETYLTRANSFERASE EIS"/>
    <property type="match status" value="1"/>
</dbReference>
<dbReference type="PANTHER" id="PTHR37817:SF1">
    <property type="entry name" value="N-ACETYLTRANSFERASE EIS"/>
    <property type="match status" value="1"/>
</dbReference>
<dbReference type="InterPro" id="IPR036527">
    <property type="entry name" value="SCP2_sterol-bd_dom_sf"/>
</dbReference>
<comment type="caution">
    <text evidence="4">Lacks conserved residue(s) required for the propagation of feature annotation.</text>
</comment>
<dbReference type="Proteomes" id="UP001551482">
    <property type="component" value="Unassembled WGS sequence"/>
</dbReference>
<evidence type="ECO:0000256" key="1">
    <source>
        <dbReference type="ARBA" id="ARBA00009213"/>
    </source>
</evidence>
<evidence type="ECO:0000256" key="3">
    <source>
        <dbReference type="ARBA" id="ARBA00023315"/>
    </source>
</evidence>
<protein>
    <submittedName>
        <fullName evidence="6">GNAT family N-acetyltransferase</fullName>
    </submittedName>
</protein>
<dbReference type="InterPro" id="IPR000182">
    <property type="entry name" value="GNAT_dom"/>
</dbReference>
<feature type="domain" description="N-acetyltransferase" evidence="5">
    <location>
        <begin position="2"/>
        <end position="150"/>
    </location>
</feature>
<gene>
    <name evidence="6" type="ORF">AB0C36_04030</name>
</gene>
<dbReference type="PROSITE" id="PS51186">
    <property type="entry name" value="GNAT"/>
    <property type="match status" value="1"/>
</dbReference>
<dbReference type="Pfam" id="PF17668">
    <property type="entry name" value="Acetyltransf_17"/>
    <property type="match status" value="1"/>
</dbReference>
<keyword evidence="2 4" id="KW-0808">Transferase</keyword>
<dbReference type="SUPFAM" id="SSF55718">
    <property type="entry name" value="SCP-like"/>
    <property type="match status" value="1"/>
</dbReference>
<dbReference type="RefSeq" id="WP_358348822.1">
    <property type="nucleotide sequence ID" value="NZ_JBEZFP010000006.1"/>
</dbReference>
<dbReference type="InterPro" id="IPR051554">
    <property type="entry name" value="Acetyltransferase_Eis"/>
</dbReference>
<feature type="active site" description="Proton acceptor; via carboxylate" evidence="4">
    <location>
        <position position="418"/>
    </location>
</feature>
<dbReference type="InterPro" id="IPR025559">
    <property type="entry name" value="Eis_dom"/>
</dbReference>
<keyword evidence="3 4" id="KW-0012">Acyltransferase</keyword>
<evidence type="ECO:0000256" key="4">
    <source>
        <dbReference type="HAMAP-Rule" id="MF_01812"/>
    </source>
</evidence>
<dbReference type="NCBIfam" id="NF002367">
    <property type="entry name" value="PRK01346.1-4"/>
    <property type="match status" value="1"/>
</dbReference>
<evidence type="ECO:0000313" key="7">
    <source>
        <dbReference type="Proteomes" id="UP001551482"/>
    </source>
</evidence>
<comment type="caution">
    <text evidence="6">The sequence shown here is derived from an EMBL/GenBank/DDBJ whole genome shotgun (WGS) entry which is preliminary data.</text>
</comment>
<dbReference type="Gene3D" id="3.30.1050.10">
    <property type="entry name" value="SCP2 sterol-binding domain"/>
    <property type="match status" value="1"/>
</dbReference>
<sequence length="418" mass="45557">MVEIRTITEDELSQWGVALDVGFLRVPDHTKEVRDQWAEHLRDVVDLDRTQAAFDGDAMVGTFRSWGGAITVPGGAYVPMSAITNVTVTATHRRRGLLTRMMRHDLDASAARGEALGILIAAEYNIYGRFGFGAATDISTYRIDLSRTRLSDAELSRREAGGRVEIVTPDAMLELGPEIHEAFRALTPGAITRQSLWWPLYTGVRKRPGGRGAENRFYAVYRDPSGAPVGYLAYRIDEVWEDFLPKATLHADQVIAATRAAEAALWDFATQVDYVVRISAGERAGDDPLPLRFTDPRAVTWDSARDFVWVRILDVPAALAARTYEVAGSLVIEVDDELGYGSGRFKLESGPSGAVCAATDEPAQLRLGVGALGALYLGGNSAVRLGDAGAITELVPGSLAVAEVMFRTARAPWCPDWF</sequence>
<dbReference type="InterPro" id="IPR022902">
    <property type="entry name" value="NAcTrfase_Eis"/>
</dbReference>
<organism evidence="6 7">
    <name type="scientific">Streptodolium elevatio</name>
    <dbReference type="NCBI Taxonomy" id="3157996"/>
    <lineage>
        <taxon>Bacteria</taxon>
        <taxon>Bacillati</taxon>
        <taxon>Actinomycetota</taxon>
        <taxon>Actinomycetes</taxon>
        <taxon>Kitasatosporales</taxon>
        <taxon>Streptomycetaceae</taxon>
        <taxon>Streptodolium</taxon>
    </lineage>
</organism>
<dbReference type="SUPFAM" id="SSF55729">
    <property type="entry name" value="Acyl-CoA N-acyltransferases (Nat)"/>
    <property type="match status" value="1"/>
</dbReference>
<dbReference type="InterPro" id="IPR016181">
    <property type="entry name" value="Acyl_CoA_acyltransferase"/>
</dbReference>
<dbReference type="Gene3D" id="3.40.630.30">
    <property type="match status" value="2"/>
</dbReference>
<evidence type="ECO:0000313" key="6">
    <source>
        <dbReference type="EMBL" id="MEU8132658.1"/>
    </source>
</evidence>
<proteinExistence type="inferred from homology"/>
<dbReference type="Pfam" id="PF13527">
    <property type="entry name" value="Acetyltransf_9"/>
    <property type="match status" value="1"/>
</dbReference>
<dbReference type="Pfam" id="PF13530">
    <property type="entry name" value="SCP2_2"/>
    <property type="match status" value="1"/>
</dbReference>
<name>A0ABV3DA95_9ACTN</name>
<keyword evidence="7" id="KW-1185">Reference proteome</keyword>
<feature type="binding site" evidence="4">
    <location>
        <begin position="86"/>
        <end position="88"/>
    </location>
    <ligand>
        <name>acetyl-CoA</name>
        <dbReference type="ChEBI" id="CHEBI:57288"/>
    </ligand>
</feature>
<dbReference type="InterPro" id="IPR041380">
    <property type="entry name" value="Acetyltransf_17"/>
</dbReference>
<feature type="binding site" evidence="4">
    <location>
        <begin position="94"/>
        <end position="99"/>
    </location>
    <ligand>
        <name>acetyl-CoA</name>
        <dbReference type="ChEBI" id="CHEBI:57288"/>
    </ligand>
</feature>
<dbReference type="EMBL" id="JBEZFP010000006">
    <property type="protein sequence ID" value="MEU8132658.1"/>
    <property type="molecule type" value="Genomic_DNA"/>
</dbReference>
<feature type="active site" description="Proton donor" evidence="4">
    <location>
        <position position="127"/>
    </location>
</feature>
<reference evidence="6 7" key="1">
    <citation type="submission" date="2024-06" db="EMBL/GenBank/DDBJ databases">
        <title>The Natural Products Discovery Center: Release of the First 8490 Sequenced Strains for Exploring Actinobacteria Biosynthetic Diversity.</title>
        <authorList>
            <person name="Kalkreuter E."/>
            <person name="Kautsar S.A."/>
            <person name="Yang D."/>
            <person name="Bader C.D."/>
            <person name="Teijaro C.N."/>
            <person name="Fluegel L."/>
            <person name="Davis C.M."/>
            <person name="Simpson J.R."/>
            <person name="Lauterbach L."/>
            <person name="Steele A.D."/>
            <person name="Gui C."/>
            <person name="Meng S."/>
            <person name="Li G."/>
            <person name="Viehrig K."/>
            <person name="Ye F."/>
            <person name="Su P."/>
            <person name="Kiefer A.F."/>
            <person name="Nichols A."/>
            <person name="Cepeda A.J."/>
            <person name="Yan W."/>
            <person name="Fan B."/>
            <person name="Jiang Y."/>
            <person name="Adhikari A."/>
            <person name="Zheng C.-J."/>
            <person name="Schuster L."/>
            <person name="Cowan T.M."/>
            <person name="Smanski M.J."/>
            <person name="Chevrette M.G."/>
            <person name="De Carvalho L.P.S."/>
            <person name="Shen B."/>
        </authorList>
    </citation>
    <scope>NUCLEOTIDE SEQUENCE [LARGE SCALE GENOMIC DNA]</scope>
    <source>
        <strain evidence="6 7">NPDC048946</strain>
    </source>
</reference>
<comment type="subunit">
    <text evidence="4">Homohexamer; trimer of dimers.</text>
</comment>
<evidence type="ECO:0000256" key="2">
    <source>
        <dbReference type="ARBA" id="ARBA00022679"/>
    </source>
</evidence>
<evidence type="ECO:0000259" key="5">
    <source>
        <dbReference type="PROSITE" id="PS51186"/>
    </source>
</evidence>